<sequence>MTIYLYCQLLLTILVSDQNIGVEVLDWNDSKLRGKEFDAWHLFALQPFSLTISIMKGGSRWQFIFGKVNHLCAPHNYFNVPEKALPSP</sequence>
<dbReference type="EMBL" id="GBXM01014760">
    <property type="protein sequence ID" value="JAH93817.1"/>
    <property type="molecule type" value="Transcribed_RNA"/>
</dbReference>
<reference evidence="2" key="2">
    <citation type="journal article" date="2015" name="Fish Shellfish Immunol.">
        <title>Early steps in the European eel (Anguilla anguilla)-Vibrio vulnificus interaction in the gills: Role of the RtxA13 toxin.</title>
        <authorList>
            <person name="Callol A."/>
            <person name="Pajuelo D."/>
            <person name="Ebbesson L."/>
            <person name="Teles M."/>
            <person name="MacKenzie S."/>
            <person name="Amaro C."/>
        </authorList>
    </citation>
    <scope>NUCLEOTIDE SEQUENCE</scope>
</reference>
<keyword evidence="1" id="KW-0732">Signal</keyword>
<evidence type="ECO:0000256" key="1">
    <source>
        <dbReference type="SAM" id="SignalP"/>
    </source>
</evidence>
<evidence type="ECO:0000313" key="2">
    <source>
        <dbReference type="EMBL" id="JAH93817.1"/>
    </source>
</evidence>
<feature type="signal peptide" evidence="1">
    <location>
        <begin position="1"/>
        <end position="17"/>
    </location>
</feature>
<reference evidence="2" key="1">
    <citation type="submission" date="2014-11" db="EMBL/GenBank/DDBJ databases">
        <authorList>
            <person name="Amaro Gonzalez C."/>
        </authorList>
    </citation>
    <scope>NUCLEOTIDE SEQUENCE</scope>
</reference>
<accession>A0A0E9WTX9</accession>
<proteinExistence type="predicted"/>
<name>A0A0E9WTX9_ANGAN</name>
<protein>
    <submittedName>
        <fullName evidence="2">Uncharacterized protein</fullName>
    </submittedName>
</protein>
<organism evidence="2">
    <name type="scientific">Anguilla anguilla</name>
    <name type="common">European freshwater eel</name>
    <name type="synonym">Muraena anguilla</name>
    <dbReference type="NCBI Taxonomy" id="7936"/>
    <lineage>
        <taxon>Eukaryota</taxon>
        <taxon>Metazoa</taxon>
        <taxon>Chordata</taxon>
        <taxon>Craniata</taxon>
        <taxon>Vertebrata</taxon>
        <taxon>Euteleostomi</taxon>
        <taxon>Actinopterygii</taxon>
        <taxon>Neopterygii</taxon>
        <taxon>Teleostei</taxon>
        <taxon>Anguilliformes</taxon>
        <taxon>Anguillidae</taxon>
        <taxon>Anguilla</taxon>
    </lineage>
</organism>
<dbReference type="AlphaFoldDB" id="A0A0E9WTX9"/>
<feature type="chain" id="PRO_5002434557" evidence="1">
    <location>
        <begin position="18"/>
        <end position="88"/>
    </location>
</feature>